<organism evidence="1">
    <name type="scientific">hydrothermal vent metagenome</name>
    <dbReference type="NCBI Taxonomy" id="652676"/>
    <lineage>
        <taxon>unclassified sequences</taxon>
        <taxon>metagenomes</taxon>
        <taxon>ecological metagenomes</taxon>
    </lineage>
</organism>
<name>A0A3B0QTM7_9ZZZZ</name>
<gene>
    <name evidence="1" type="ORF">MNBD_DELTA01-11</name>
</gene>
<dbReference type="Pfam" id="PF11059">
    <property type="entry name" value="DUF2860"/>
    <property type="match status" value="1"/>
</dbReference>
<dbReference type="SUPFAM" id="SSF48452">
    <property type="entry name" value="TPR-like"/>
    <property type="match status" value="1"/>
</dbReference>
<accession>A0A3B0QTM7</accession>
<dbReference type="AlphaFoldDB" id="A0A3B0QTM7"/>
<evidence type="ECO:0000313" key="1">
    <source>
        <dbReference type="EMBL" id="VAV84984.1"/>
    </source>
</evidence>
<proteinExistence type="predicted"/>
<dbReference type="Gene3D" id="1.25.40.10">
    <property type="entry name" value="Tetratricopeptide repeat domain"/>
    <property type="match status" value="1"/>
</dbReference>
<dbReference type="InterPro" id="IPR011990">
    <property type="entry name" value="TPR-like_helical_dom_sf"/>
</dbReference>
<sequence>MHTTYDKIKTTLTILVLAITILGVTTVFAQAETDVEKEYKEGLYQREKGNIYKSIEAFNSILSAQPNLHRVRLELAVAYYRAMNFAEARNNAQQVLDNPKTPQSVKLSINAFMAQLKKDEEKFYTKKTTLEYTAAFGLLHDTNVNAGPTTSTVPVGIYTLYLTPQSVQQSDSAVYASVGISHRYQSPQTFKAGDKIGRFGWTTRASLYRKDYFREKDYNLDIISLSTGPSVSVLQSWRANMNFGIDQVYMGGISKGQYYSATPSITKQYKDSEVTWDAAFIKREFGQKSDTGRDSLYASTGLYYGRLFQDGKFAVQLGGRIFNENADTSRFSNDGTEVLVGANWIAWNNGSIYGRFRQKDSNFDDVEPLFNKRRDETEQRYDVGINHTLKKGAFKNWKITASYTFTNNDSNLAIYDYDREVVSLGMSRIFR</sequence>
<reference evidence="1" key="1">
    <citation type="submission" date="2018-06" db="EMBL/GenBank/DDBJ databases">
        <authorList>
            <person name="Zhirakovskaya E."/>
        </authorList>
    </citation>
    <scope>NUCLEOTIDE SEQUENCE</scope>
</reference>
<dbReference type="InterPro" id="IPR016896">
    <property type="entry name" value="DUF2860"/>
</dbReference>
<dbReference type="EMBL" id="UOEA01000078">
    <property type="protein sequence ID" value="VAV84984.1"/>
    <property type="molecule type" value="Genomic_DNA"/>
</dbReference>
<protein>
    <submittedName>
        <fullName evidence="1">Uncharacterized protein</fullName>
    </submittedName>
</protein>